<comment type="caution">
    <text evidence="1">The sequence shown here is derived from an EMBL/GenBank/DDBJ whole genome shotgun (WGS) entry which is preliminary data.</text>
</comment>
<proteinExistence type="predicted"/>
<keyword evidence="2" id="KW-1185">Reference proteome</keyword>
<reference evidence="1 2" key="1">
    <citation type="journal article" date="2022" name="Plant J.">
        <title>Chromosome-level genome of Camellia lanceoleosa provides a valuable resource for understanding genome evolution and self-incompatibility.</title>
        <authorList>
            <person name="Gong W."/>
            <person name="Xiao S."/>
            <person name="Wang L."/>
            <person name="Liao Z."/>
            <person name="Chang Y."/>
            <person name="Mo W."/>
            <person name="Hu G."/>
            <person name="Li W."/>
            <person name="Zhao G."/>
            <person name="Zhu H."/>
            <person name="Hu X."/>
            <person name="Ji K."/>
            <person name="Xiang X."/>
            <person name="Song Q."/>
            <person name="Yuan D."/>
            <person name="Jin S."/>
            <person name="Zhang L."/>
        </authorList>
    </citation>
    <scope>NUCLEOTIDE SEQUENCE [LARGE SCALE GENOMIC DNA]</scope>
    <source>
        <strain evidence="1">SQ_2022a</strain>
    </source>
</reference>
<sequence>MASERVQEASSSLFRCTYHVFLSFRGKDTRKTFIDHLYTALVNVGIHTFRDDDEIERGENIKLELKKAIKESRISIVVFSKGYASSSWCLDELVKILERKRTSRHVVLPVFYNVDPTQVRNQTGSFAKALALHEKQFQEETDDRKKQQHMEKVEGWRAALREVADLGGMVLQNQTKGHEAKFIQEIVKAICGKLNCTMLNVSSHLVGIESQVKTISMWLQDGATDVGVAVLCGMGGIGKTTIAKVVYNLNFDRFERSSFLPNVRETSEQPNGVIRLQTLLLSDIINGKKRKIYKVDKGICDIRDAICCKRVLLVLDDVDRVDQLYAIIGKREWLCSGSKIVITTRYKPLLKSLEGYMKCKIKKLNNDESLHLFCWHAFGQDNPAEGYMELARSIVYYCGGLPLALQVLGSSLCGKNIHTWESALQKLRAIPDSEIQNILKISYDSLQDDHDKNLFLDIACFFIGKDKDCTIQILGKCDFYPIIGIQNLIDRSLLTIDKDNKLMMHPLLRDMGREIVRQESPKEPGKRSRIWHDKVAFDVLREETGTETVEGLTLNLDMLEKDDSTRKTRHYSEDSFGMSNLLYHYSAFNRYRFGRFDQRKQVSLKTHAFARMQRLRLLQLDYVKLTGDWKKFPKKLRWLSWHGFPLKSIPNYLHLENLVFLDMRGSSLVQLWKGTKFLESLKILNLSHSRCLTTTPDFSGLPSLQRLMLKDCVSLVEIHESIGDLRELVFLNLGNCASLRELPRKIGMLKSLQELILSGCSKLDKLPEELERLKSLKVLHADRIAIRNLNAPIQEGISWHELFQFRKSSSLKPTSFSLALLPHSLVSLSLVDCNLSDDAIPNDLSCLPSLQSLDLSENPIHSLPESIKALTMLKSLQLDNCKKLQLLPELPASLMDLLAKHCTSLERITNLPNLLKSLHFEIFGCEKLVEIQGLFTLKPIRSIDTEMTNGMGLLMESTENIVVQMANSMTRTRRKQTLQGLYECGVFSVFLPGSKVPGWFSHRSTGSSISFELSPLLNRKIRGMNLCIVYALCESRNYDYEWISNNFEPLDDGFDSFDNVRYAIITNKTKGIKWTYSPTFYGIPEGNEDMLWLSHWNFGNQLEGGDEVNVSIFMAKSFLPKECGINLVYEQEEGTASNTIVVFQQHTYLSDKNVEDADKSKHQTVELLCHHRFICHQVNSKQFWGTRDFRLCFCGVSNDMCHMCNSRPRFL</sequence>
<evidence type="ECO:0000313" key="2">
    <source>
        <dbReference type="Proteomes" id="UP001060215"/>
    </source>
</evidence>
<gene>
    <name evidence="1" type="ORF">LOK49_LG02G02550</name>
</gene>
<dbReference type="Proteomes" id="UP001060215">
    <property type="component" value="Chromosome 3"/>
</dbReference>
<organism evidence="1 2">
    <name type="scientific">Camellia lanceoleosa</name>
    <dbReference type="NCBI Taxonomy" id="1840588"/>
    <lineage>
        <taxon>Eukaryota</taxon>
        <taxon>Viridiplantae</taxon>
        <taxon>Streptophyta</taxon>
        <taxon>Embryophyta</taxon>
        <taxon>Tracheophyta</taxon>
        <taxon>Spermatophyta</taxon>
        <taxon>Magnoliopsida</taxon>
        <taxon>eudicotyledons</taxon>
        <taxon>Gunneridae</taxon>
        <taxon>Pentapetalae</taxon>
        <taxon>asterids</taxon>
        <taxon>Ericales</taxon>
        <taxon>Theaceae</taxon>
        <taxon>Camellia</taxon>
    </lineage>
</organism>
<accession>A0ACC0IKQ9</accession>
<name>A0ACC0IKQ9_9ERIC</name>
<protein>
    <submittedName>
        <fullName evidence="1">TMV resistance protein N</fullName>
    </submittedName>
</protein>
<dbReference type="EMBL" id="CM045760">
    <property type="protein sequence ID" value="KAI8025470.1"/>
    <property type="molecule type" value="Genomic_DNA"/>
</dbReference>
<evidence type="ECO:0000313" key="1">
    <source>
        <dbReference type="EMBL" id="KAI8025470.1"/>
    </source>
</evidence>